<dbReference type="EMBL" id="CP147246">
    <property type="protein sequence ID" value="WYJ94323.1"/>
    <property type="molecule type" value="Genomic_DNA"/>
</dbReference>
<evidence type="ECO:0000313" key="4">
    <source>
        <dbReference type="Proteomes" id="UP000196151"/>
    </source>
</evidence>
<feature type="transmembrane region" description="Helical" evidence="1">
    <location>
        <begin position="9"/>
        <end position="27"/>
    </location>
</feature>
<keyword evidence="4" id="KW-1185">Reference proteome</keyword>
<evidence type="ECO:0000313" key="2">
    <source>
        <dbReference type="EMBL" id="OUZ30228.1"/>
    </source>
</evidence>
<name>A0A200IZ75_9ENTE</name>
<reference evidence="2" key="1">
    <citation type="submission" date="2017-05" db="EMBL/GenBank/DDBJ databases">
        <title>The Genome Sequence of Enterococcus sp. 9D6_DIV0238.</title>
        <authorList>
            <consortium name="The Broad Institute Genomics Platform"/>
            <consortium name="The Broad Institute Genomic Center for Infectious Diseases"/>
            <person name="Earl A."/>
            <person name="Manson A."/>
            <person name="Schwartman J."/>
            <person name="Gilmore M."/>
            <person name="Abouelleil A."/>
            <person name="Cao P."/>
            <person name="Chapman S."/>
            <person name="Cusick C."/>
            <person name="Shea T."/>
            <person name="Young S."/>
            <person name="Neafsey D."/>
            <person name="Nusbaum C."/>
            <person name="Birren B."/>
        </authorList>
    </citation>
    <scope>NUCLEOTIDE SEQUENCE [LARGE SCALE GENOMIC DNA]</scope>
    <source>
        <strain evidence="2">9D6_DIV0238</strain>
    </source>
</reference>
<accession>A0A200IZ75</accession>
<dbReference type="OrthoDB" id="2190266at2"/>
<evidence type="ECO:0000313" key="3">
    <source>
        <dbReference type="EMBL" id="WYJ94323.1"/>
    </source>
</evidence>
<reference evidence="3" key="2">
    <citation type="submission" date="2017-05" db="EMBL/GenBank/DDBJ databases">
        <authorList>
            <consortium name="The Broad Institute Genomics Platform"/>
            <consortium name="The Broad Institute Genomic Center for Infectious Diseases"/>
            <person name="Earl A."/>
            <person name="Manson A."/>
            <person name="Schwartman J."/>
            <person name="Gilmore M."/>
            <person name="Abouelleil A."/>
            <person name="Cao P."/>
            <person name="Chapman S."/>
            <person name="Cusick C."/>
            <person name="Shea T."/>
            <person name="Young S."/>
            <person name="Neafsey D."/>
            <person name="Nusbaum C."/>
            <person name="Birren B."/>
        </authorList>
    </citation>
    <scope>NUCLEOTIDE SEQUENCE</scope>
    <source>
        <strain evidence="3">9D6_DIV0238</strain>
    </source>
</reference>
<reference evidence="3" key="3">
    <citation type="submission" date="2024-03" db="EMBL/GenBank/DDBJ databases">
        <title>The Genome Sequence of Enterococcus sp. DIV0238c.</title>
        <authorList>
            <consortium name="The Broad Institute Genomics Platform"/>
            <consortium name="The Broad Institute Microbial Omics Core"/>
            <consortium name="The Broad Institute Genomic Center for Infectious Diseases"/>
            <person name="Earl A."/>
            <person name="Manson A."/>
            <person name="Gilmore M."/>
            <person name="Schwartman J."/>
            <person name="Shea T."/>
            <person name="Abouelleil A."/>
            <person name="Cao P."/>
            <person name="Chapman S."/>
            <person name="Cusick C."/>
            <person name="Young S."/>
            <person name="Neafsey D."/>
            <person name="Nusbaum C."/>
            <person name="Birren B."/>
        </authorList>
    </citation>
    <scope>NUCLEOTIDE SEQUENCE</scope>
    <source>
        <strain evidence="3">9D6_DIV0238</strain>
    </source>
</reference>
<organism evidence="2">
    <name type="scientific">Candidatus Enterococcus dunnyi</name>
    <dbReference type="NCBI Taxonomy" id="1834192"/>
    <lineage>
        <taxon>Bacteria</taxon>
        <taxon>Bacillati</taxon>
        <taxon>Bacillota</taxon>
        <taxon>Bacilli</taxon>
        <taxon>Lactobacillales</taxon>
        <taxon>Enterococcaceae</taxon>
        <taxon>Enterococcus</taxon>
    </lineage>
</organism>
<dbReference type="EMBL" id="NIBQ01000003">
    <property type="protein sequence ID" value="OUZ30228.1"/>
    <property type="molecule type" value="Genomic_DNA"/>
</dbReference>
<proteinExistence type="predicted"/>
<gene>
    <name evidence="3" type="ORF">A5889_001836</name>
    <name evidence="2" type="ORF">A5889_002516</name>
</gene>
<protein>
    <submittedName>
        <fullName evidence="2">Uncharacterized protein</fullName>
    </submittedName>
</protein>
<keyword evidence="1" id="KW-1133">Transmembrane helix</keyword>
<sequence>MKIFKSKRFLVGMVGVLLFGILFYKYLRLFHGEIFPADNKFIVENQTDYEIENLKIYQSLRVSESNLKISSDDTLLASYSDLNNGDKKVLYYKKEIPSDGNLVLIYETKDGEKKYQFGGEYLPYGTRWSKTKFNITDKDSFFSK</sequence>
<keyword evidence="1" id="KW-0812">Transmembrane</keyword>
<dbReference type="AlphaFoldDB" id="A0A200IZ75"/>
<keyword evidence="1" id="KW-0472">Membrane</keyword>
<dbReference type="RefSeq" id="WP_087641620.1">
    <property type="nucleotide sequence ID" value="NZ_CP147246.1"/>
</dbReference>
<dbReference type="Proteomes" id="UP000196151">
    <property type="component" value="Chromosome"/>
</dbReference>
<evidence type="ECO:0000256" key="1">
    <source>
        <dbReference type="SAM" id="Phobius"/>
    </source>
</evidence>